<dbReference type="KEGG" id="more:E1B28_010286"/>
<dbReference type="InterPro" id="IPR044861">
    <property type="entry name" value="IPNS-like_FE2OG_OXY"/>
</dbReference>
<sequence length="411" mass="47467">MTATNMLNNGSDPVDSTNRRKLTPWTFPAETKCIPEDQYTDLEVIDLADFREYEQEIPLTPEQTEAQNDLIRRVRTALHTVGFIAVKGHGLTSEDIQHQADIGRLLNYDVAEEEKHRLHARIAQEGSWAGYKPRGYYRRPDGAYDNIQHYDVYPFTALKSRLPEVAQPYVTDIRKFMEYNHYTILRKLLAIISLGLGLERETLWRLHHREEGNDSGFVESSEGEIEWRHSKDHLRNAVYHPLSVEDREKRKGISIYGHTDIGSVSFLYSQPIAGLQLLTPNGEWRYIRHYPNHIIVDLGDSMEFLTGGVLKASPHRVTVPPADQEHLDRLGIFYFVPFLPEVELSLLDHPSLHQLGGKDVFEEYYQLGGKPITSNEWLVMKSKLVGTKRVKREKREAIDVLEDIHFRYNPA</sequence>
<feature type="domain" description="Isopenicillin N synthase-like Fe(2+) 2OG dioxygenase" evidence="2">
    <location>
        <begin position="248"/>
        <end position="335"/>
    </location>
</feature>
<evidence type="ECO:0000313" key="5">
    <source>
        <dbReference type="Proteomes" id="UP001049176"/>
    </source>
</evidence>
<reference evidence="4" key="1">
    <citation type="journal article" date="2021" name="Genome Biol. Evol.">
        <title>The assembled and annotated genome of the fairy-ring fungus Marasmius oreades.</title>
        <authorList>
            <person name="Hiltunen M."/>
            <person name="Ament-Velasquez S.L."/>
            <person name="Johannesson H."/>
        </authorList>
    </citation>
    <scope>NUCLEOTIDE SEQUENCE</scope>
    <source>
        <strain evidence="4">03SP1</strain>
    </source>
</reference>
<name>A0A9P7URL9_9AGAR</name>
<dbReference type="OrthoDB" id="406156at2759"/>
<gene>
    <name evidence="4" type="ORF">E1B28_010286</name>
</gene>
<dbReference type="InterPro" id="IPR027443">
    <property type="entry name" value="IPNS-like_sf"/>
</dbReference>
<evidence type="ECO:0000313" key="4">
    <source>
        <dbReference type="EMBL" id="KAG7091235.1"/>
    </source>
</evidence>
<proteinExistence type="predicted"/>
<keyword evidence="5" id="KW-1185">Reference proteome</keyword>
<dbReference type="Pfam" id="PF14226">
    <property type="entry name" value="DIOX_N"/>
    <property type="match status" value="1"/>
</dbReference>
<evidence type="ECO:0000259" key="3">
    <source>
        <dbReference type="Pfam" id="PF14226"/>
    </source>
</evidence>
<comment type="caution">
    <text evidence="4">The sequence shown here is derived from an EMBL/GenBank/DDBJ whole genome shotgun (WGS) entry which is preliminary data.</text>
</comment>
<evidence type="ECO:0000259" key="2">
    <source>
        <dbReference type="Pfam" id="PF03171"/>
    </source>
</evidence>
<dbReference type="InterPro" id="IPR026992">
    <property type="entry name" value="DIOX_N"/>
</dbReference>
<dbReference type="Proteomes" id="UP001049176">
    <property type="component" value="Chromosome 6"/>
</dbReference>
<accession>A0A9P7URL9</accession>
<feature type="region of interest" description="Disordered" evidence="1">
    <location>
        <begin position="1"/>
        <end position="21"/>
    </location>
</feature>
<dbReference type="InterPro" id="IPR050231">
    <property type="entry name" value="Iron_ascorbate_oxido_reductase"/>
</dbReference>
<dbReference type="Pfam" id="PF03171">
    <property type="entry name" value="2OG-FeII_Oxy"/>
    <property type="match status" value="1"/>
</dbReference>
<evidence type="ECO:0008006" key="6">
    <source>
        <dbReference type="Google" id="ProtNLM"/>
    </source>
</evidence>
<dbReference type="GeneID" id="66079362"/>
<evidence type="ECO:0000256" key="1">
    <source>
        <dbReference type="SAM" id="MobiDB-lite"/>
    </source>
</evidence>
<dbReference type="SUPFAM" id="SSF51197">
    <property type="entry name" value="Clavaminate synthase-like"/>
    <property type="match status" value="1"/>
</dbReference>
<protein>
    <recommendedName>
        <fullName evidence="6">Fe2OG dioxygenase domain-containing protein</fullName>
    </recommendedName>
</protein>
<dbReference type="PANTHER" id="PTHR47990">
    <property type="entry name" value="2-OXOGLUTARATE (2OG) AND FE(II)-DEPENDENT OXYGENASE SUPERFAMILY PROTEIN-RELATED"/>
    <property type="match status" value="1"/>
</dbReference>
<dbReference type="RefSeq" id="XP_043007705.1">
    <property type="nucleotide sequence ID" value="XM_043155240.1"/>
</dbReference>
<organism evidence="4 5">
    <name type="scientific">Marasmius oreades</name>
    <name type="common">fairy-ring Marasmius</name>
    <dbReference type="NCBI Taxonomy" id="181124"/>
    <lineage>
        <taxon>Eukaryota</taxon>
        <taxon>Fungi</taxon>
        <taxon>Dikarya</taxon>
        <taxon>Basidiomycota</taxon>
        <taxon>Agaricomycotina</taxon>
        <taxon>Agaricomycetes</taxon>
        <taxon>Agaricomycetidae</taxon>
        <taxon>Agaricales</taxon>
        <taxon>Marasmiineae</taxon>
        <taxon>Marasmiaceae</taxon>
        <taxon>Marasmius</taxon>
    </lineage>
</organism>
<dbReference type="EMBL" id="CM032186">
    <property type="protein sequence ID" value="KAG7091235.1"/>
    <property type="molecule type" value="Genomic_DNA"/>
</dbReference>
<feature type="compositionally biased region" description="Polar residues" evidence="1">
    <location>
        <begin position="1"/>
        <end position="16"/>
    </location>
</feature>
<dbReference type="AlphaFoldDB" id="A0A9P7URL9"/>
<feature type="domain" description="Non-haem dioxygenase N-terminal" evidence="3">
    <location>
        <begin position="44"/>
        <end position="139"/>
    </location>
</feature>
<dbReference type="PRINTS" id="PR00682">
    <property type="entry name" value="IPNSYNTHASE"/>
</dbReference>
<dbReference type="Gene3D" id="2.60.120.330">
    <property type="entry name" value="B-lactam Antibiotic, Isopenicillin N Synthase, Chain"/>
    <property type="match status" value="1"/>
</dbReference>